<feature type="domain" description="IclR-ED" evidence="5">
    <location>
        <begin position="77"/>
        <end position="257"/>
    </location>
</feature>
<dbReference type="InterPro" id="IPR029016">
    <property type="entry name" value="GAF-like_dom_sf"/>
</dbReference>
<protein>
    <submittedName>
        <fullName evidence="6">Helix-turn-helix domain-containing protein</fullName>
    </submittedName>
</protein>
<dbReference type="SUPFAM" id="SSF46785">
    <property type="entry name" value="Winged helix' DNA-binding domain"/>
    <property type="match status" value="1"/>
</dbReference>
<dbReference type="SUPFAM" id="SSF55781">
    <property type="entry name" value="GAF domain-like"/>
    <property type="match status" value="1"/>
</dbReference>
<dbReference type="InterPro" id="IPR014757">
    <property type="entry name" value="Tscrpt_reg_IclR_C"/>
</dbReference>
<dbReference type="Proteomes" id="UP000516428">
    <property type="component" value="Chromosome"/>
</dbReference>
<accession>A0A7H1B1F7</accession>
<dbReference type="InterPro" id="IPR050707">
    <property type="entry name" value="HTH_MetabolicPath_Reg"/>
</dbReference>
<dbReference type="PANTHER" id="PTHR30136">
    <property type="entry name" value="HELIX-TURN-HELIX TRANSCRIPTIONAL REGULATOR, ICLR FAMILY"/>
    <property type="match status" value="1"/>
</dbReference>
<dbReference type="Pfam" id="PF09339">
    <property type="entry name" value="HTH_IclR"/>
    <property type="match status" value="1"/>
</dbReference>
<dbReference type="Pfam" id="PF01614">
    <property type="entry name" value="IclR_C"/>
    <property type="match status" value="1"/>
</dbReference>
<dbReference type="EMBL" id="CP061281">
    <property type="protein sequence ID" value="QNS02562.1"/>
    <property type="molecule type" value="Genomic_DNA"/>
</dbReference>
<dbReference type="GO" id="GO:0045892">
    <property type="term" value="P:negative regulation of DNA-templated transcription"/>
    <property type="evidence" value="ECO:0007669"/>
    <property type="project" value="TreeGrafter"/>
</dbReference>
<keyword evidence="2" id="KW-0238">DNA-binding</keyword>
<reference evidence="6 7" key="1">
    <citation type="submission" date="2020-09" db="EMBL/GenBank/DDBJ databases">
        <title>A novel species.</title>
        <authorList>
            <person name="Gao J."/>
        </authorList>
    </citation>
    <scope>NUCLEOTIDE SEQUENCE [LARGE SCALE GENOMIC DNA]</scope>
    <source>
        <strain evidence="6 7">CRXT-Y-14</strain>
    </source>
</reference>
<evidence type="ECO:0000256" key="1">
    <source>
        <dbReference type="ARBA" id="ARBA00023015"/>
    </source>
</evidence>
<organism evidence="6 7">
    <name type="scientific">Streptomyces xanthii</name>
    <dbReference type="NCBI Taxonomy" id="2768069"/>
    <lineage>
        <taxon>Bacteria</taxon>
        <taxon>Bacillati</taxon>
        <taxon>Actinomycetota</taxon>
        <taxon>Actinomycetes</taxon>
        <taxon>Kitasatosporales</taxon>
        <taxon>Streptomycetaceae</taxon>
        <taxon>Streptomyces</taxon>
    </lineage>
</organism>
<dbReference type="KEGG" id="sxn:IAG42_02275"/>
<dbReference type="PROSITE" id="PS51077">
    <property type="entry name" value="HTH_ICLR"/>
    <property type="match status" value="1"/>
</dbReference>
<dbReference type="SMART" id="SM00346">
    <property type="entry name" value="HTH_ICLR"/>
    <property type="match status" value="1"/>
</dbReference>
<dbReference type="InterPro" id="IPR036388">
    <property type="entry name" value="WH-like_DNA-bd_sf"/>
</dbReference>
<dbReference type="GO" id="GO:0003700">
    <property type="term" value="F:DNA-binding transcription factor activity"/>
    <property type="evidence" value="ECO:0007669"/>
    <property type="project" value="TreeGrafter"/>
</dbReference>
<keyword evidence="1" id="KW-0805">Transcription regulation</keyword>
<evidence type="ECO:0000313" key="6">
    <source>
        <dbReference type="EMBL" id="QNS02562.1"/>
    </source>
</evidence>
<evidence type="ECO:0000259" key="4">
    <source>
        <dbReference type="PROSITE" id="PS51077"/>
    </source>
</evidence>
<evidence type="ECO:0000256" key="3">
    <source>
        <dbReference type="ARBA" id="ARBA00023163"/>
    </source>
</evidence>
<dbReference type="GO" id="GO:0003677">
    <property type="term" value="F:DNA binding"/>
    <property type="evidence" value="ECO:0007669"/>
    <property type="project" value="UniProtKB-KW"/>
</dbReference>
<evidence type="ECO:0000259" key="5">
    <source>
        <dbReference type="PROSITE" id="PS51078"/>
    </source>
</evidence>
<dbReference type="RefSeq" id="WP_188335317.1">
    <property type="nucleotide sequence ID" value="NZ_CP061281.1"/>
</dbReference>
<proteinExistence type="predicted"/>
<dbReference type="Gene3D" id="1.10.10.10">
    <property type="entry name" value="Winged helix-like DNA-binding domain superfamily/Winged helix DNA-binding domain"/>
    <property type="match status" value="1"/>
</dbReference>
<keyword evidence="3" id="KW-0804">Transcription</keyword>
<dbReference type="AlphaFoldDB" id="A0A7H1B1F7"/>
<name>A0A7H1B1F7_9ACTN</name>
<keyword evidence="7" id="KW-1185">Reference proteome</keyword>
<gene>
    <name evidence="6" type="ORF">IAG42_02275</name>
</gene>
<dbReference type="InterPro" id="IPR005471">
    <property type="entry name" value="Tscrpt_reg_IclR_N"/>
</dbReference>
<dbReference type="PROSITE" id="PS51078">
    <property type="entry name" value="ICLR_ED"/>
    <property type="match status" value="1"/>
</dbReference>
<sequence length="265" mass="28623">MAPSVPEREGRTGTSSAGSFQRGLNVLITVAESGEARVEKIAADVGIPVSTVYRYLRTLRDMELVEERGGTYAPGWRLLEISGQHLTHTRLVELGQGVLEELTETTGETAVLTVRVGTQAMCLRQTQSAQPLRMAFRINQLLPLYAGAGQRVLLAHAPRTVIDHVLQQPLRSITPRTLGRAQLAGEIEQIRRRGFLVTRGELNEGAVAVAVPVVAGGEVLCALTVAGPENRCGSDWRRHARGRLQAAGLRLGEILEHRAGPPPTG</sequence>
<feature type="domain" description="HTH iclR-type" evidence="4">
    <location>
        <begin position="17"/>
        <end position="76"/>
    </location>
</feature>
<evidence type="ECO:0000256" key="2">
    <source>
        <dbReference type="ARBA" id="ARBA00023125"/>
    </source>
</evidence>
<dbReference type="PANTHER" id="PTHR30136:SF24">
    <property type="entry name" value="HTH-TYPE TRANSCRIPTIONAL REPRESSOR ALLR"/>
    <property type="match status" value="1"/>
</dbReference>
<dbReference type="Gene3D" id="3.30.450.40">
    <property type="match status" value="1"/>
</dbReference>
<dbReference type="InterPro" id="IPR036390">
    <property type="entry name" value="WH_DNA-bd_sf"/>
</dbReference>
<evidence type="ECO:0000313" key="7">
    <source>
        <dbReference type="Proteomes" id="UP000516428"/>
    </source>
</evidence>